<comment type="caution">
    <text evidence="1">The sequence shown here is derived from an EMBL/GenBank/DDBJ whole genome shotgun (WGS) entry which is preliminary data.</text>
</comment>
<proteinExistence type="predicted"/>
<protein>
    <submittedName>
        <fullName evidence="1">Uncharacterized protein</fullName>
    </submittedName>
</protein>
<organism evidence="1">
    <name type="scientific">gut metagenome</name>
    <dbReference type="NCBI Taxonomy" id="749906"/>
    <lineage>
        <taxon>unclassified sequences</taxon>
        <taxon>metagenomes</taxon>
        <taxon>organismal metagenomes</taxon>
    </lineage>
</organism>
<name>J9G022_9ZZZZ</name>
<evidence type="ECO:0000313" key="1">
    <source>
        <dbReference type="EMBL" id="EJW95132.1"/>
    </source>
</evidence>
<reference evidence="1" key="1">
    <citation type="journal article" date="2012" name="PLoS ONE">
        <title>Gene sets for utilization of primary and secondary nutrition supplies in the distal gut of endangered iberian lynx.</title>
        <authorList>
            <person name="Alcaide M."/>
            <person name="Messina E."/>
            <person name="Richter M."/>
            <person name="Bargiela R."/>
            <person name="Peplies J."/>
            <person name="Huws S.A."/>
            <person name="Newbold C.J."/>
            <person name="Golyshin P.N."/>
            <person name="Simon M.A."/>
            <person name="Lopez G."/>
            <person name="Yakimov M.M."/>
            <person name="Ferrer M."/>
        </authorList>
    </citation>
    <scope>NUCLEOTIDE SEQUENCE</scope>
</reference>
<feature type="non-terminal residue" evidence="1">
    <location>
        <position position="1"/>
    </location>
</feature>
<dbReference type="EMBL" id="AMCI01005982">
    <property type="protein sequence ID" value="EJW95132.1"/>
    <property type="molecule type" value="Genomic_DNA"/>
</dbReference>
<gene>
    <name evidence="1" type="ORF">EVA_16762</name>
</gene>
<dbReference type="AlphaFoldDB" id="J9G022"/>
<sequence>CGMCWAAPVEARTQVEDLLVREHLETDGIYSILFPR</sequence>
<accession>J9G022</accession>